<evidence type="ECO:0000313" key="1">
    <source>
        <dbReference type="EMBL" id="PTN08076.1"/>
    </source>
</evidence>
<dbReference type="EMBL" id="QAAD01000011">
    <property type="protein sequence ID" value="PTN08076.1"/>
    <property type="molecule type" value="Genomic_DNA"/>
</dbReference>
<reference evidence="1 2" key="1">
    <citation type="submission" date="2018-04" db="EMBL/GenBank/DDBJ databases">
        <title>Genomic Encyclopedia of Archaeal and Bacterial Type Strains, Phase II (KMG-II): from individual species to whole genera.</title>
        <authorList>
            <person name="Goeker M."/>
        </authorList>
    </citation>
    <scope>NUCLEOTIDE SEQUENCE [LARGE SCALE GENOMIC DNA]</scope>
    <source>
        <strain evidence="1 2">DSM 28823</strain>
    </source>
</reference>
<comment type="caution">
    <text evidence="1">The sequence shown here is derived from an EMBL/GenBank/DDBJ whole genome shotgun (WGS) entry which is preliminary data.</text>
</comment>
<organism evidence="1 2">
    <name type="scientific">Mangrovibacterium marinum</name>
    <dbReference type="NCBI Taxonomy" id="1639118"/>
    <lineage>
        <taxon>Bacteria</taxon>
        <taxon>Pseudomonadati</taxon>
        <taxon>Bacteroidota</taxon>
        <taxon>Bacteroidia</taxon>
        <taxon>Marinilabiliales</taxon>
        <taxon>Prolixibacteraceae</taxon>
        <taxon>Mangrovibacterium</taxon>
    </lineage>
</organism>
<gene>
    <name evidence="1" type="ORF">C8N47_111116</name>
</gene>
<accession>A0A2T5C0G1</accession>
<keyword evidence="2" id="KW-1185">Reference proteome</keyword>
<protein>
    <submittedName>
        <fullName evidence="1">Uncharacterized protein</fullName>
    </submittedName>
</protein>
<evidence type="ECO:0000313" key="2">
    <source>
        <dbReference type="Proteomes" id="UP000243525"/>
    </source>
</evidence>
<dbReference type="AlphaFoldDB" id="A0A2T5C0G1"/>
<dbReference type="Proteomes" id="UP000243525">
    <property type="component" value="Unassembled WGS sequence"/>
</dbReference>
<name>A0A2T5C0G1_9BACT</name>
<proteinExistence type="predicted"/>
<sequence length="98" mass="11099">MCKTAGPRLPEVTFTKNTKAPFSLSPEMNQSWRIDSILSPLCEQSGGIQKLQVDYKKHHQRIRMTFDHCQKVGNRLAFFIKTGIKRKASCNPGGMQFG</sequence>